<evidence type="ECO:0000313" key="4">
    <source>
        <dbReference type="Proteomes" id="UP000280197"/>
    </source>
</evidence>
<feature type="region of interest" description="Disordered" evidence="1">
    <location>
        <begin position="264"/>
        <end position="286"/>
    </location>
</feature>
<accession>A0A3Q9BV45</accession>
<dbReference type="AlphaFoldDB" id="A0A3Q9BV45"/>
<proteinExistence type="predicted"/>
<gene>
    <name evidence="2" type="ORF">EJC51_00480</name>
    <name evidence="3" type="ORF">EJC51_47065</name>
</gene>
<dbReference type="RefSeq" id="WP_126269163.1">
    <property type="nucleotide sequence ID" value="NZ_CP034463.1"/>
</dbReference>
<evidence type="ECO:0000256" key="1">
    <source>
        <dbReference type="SAM" id="MobiDB-lite"/>
    </source>
</evidence>
<dbReference type="Proteomes" id="UP000280197">
    <property type="component" value="Chromosome"/>
</dbReference>
<name>A0A3Q9BV45_9ACTN</name>
<dbReference type="KEGG" id="saqu:EJC51_47065"/>
<dbReference type="NCBIfam" id="NF033572">
    <property type="entry name" value="transpos_ISKra4"/>
    <property type="match status" value="1"/>
</dbReference>
<organism evidence="2 4">
    <name type="scientific">Streptomyces aquilus</name>
    <dbReference type="NCBI Taxonomy" id="2548456"/>
    <lineage>
        <taxon>Bacteria</taxon>
        <taxon>Bacillati</taxon>
        <taxon>Actinomycetota</taxon>
        <taxon>Actinomycetes</taxon>
        <taxon>Kitasatosporales</taxon>
        <taxon>Streptomycetaceae</taxon>
        <taxon>Streptomyces</taxon>
    </lineage>
</organism>
<dbReference type="KEGG" id="saqu:EJC51_00480"/>
<evidence type="ECO:0000313" key="3">
    <source>
        <dbReference type="EMBL" id="AZP22928.1"/>
    </source>
</evidence>
<reference evidence="2 4" key="1">
    <citation type="submission" date="2018-12" db="EMBL/GenBank/DDBJ databases">
        <authorList>
            <person name="Li K."/>
        </authorList>
    </citation>
    <scope>NUCLEOTIDE SEQUENCE [LARGE SCALE GENOMIC DNA]</scope>
    <source>
        <strain evidence="4">CR22</strain>
        <strain evidence="2">GGCR-6</strain>
    </source>
</reference>
<protein>
    <submittedName>
        <fullName evidence="2">ISKra4 family transposase</fullName>
    </submittedName>
</protein>
<dbReference type="EMBL" id="CP034463">
    <property type="protein sequence ID" value="AZP14776.1"/>
    <property type="molecule type" value="Genomic_DNA"/>
</dbReference>
<feature type="compositionally biased region" description="Basic and acidic residues" evidence="1">
    <location>
        <begin position="275"/>
        <end position="286"/>
    </location>
</feature>
<keyword evidence="4" id="KW-1185">Reference proteome</keyword>
<sequence length="512" mass="56648">MEPYDALPEPDPYSASRDAFERLISTLADGPAADLSHDELEAQLEELGRELLRHLMQNHLDQRARKEEDTMRADRGQPLVLGPEGQPRTWREMGHRRLLTCVFGPVRVTRIAHRGRGVANVHPADEKLSLPAGRHSRGLARLAVLEAVRGSFDQAAAAIERRCGKVLGKRRLKELVVASAVDIAAYYTAKIPTPCTREMPLVIEIDGKGVVMRPEALREATRRAAAKSAAAGRRGRLAPGEKPNRKRMATVACVFDVVPAPRRPHDIVHPPGGRSETRPPRQGPKAERKWCTASVMHSPELVVADAFDQAEARDPRHLRDWLVLVDGARHQLDLIQAEADRRGIHLNILLDFVHVAEYTWTDAHAFHPVGSREAETWAADKLTAILAGHADRAATEMTAQAAAEQLPATRCDAVTTCARYLTGHLDQLHYDTALTAGWPIATGAVEGACRHLIADRLDITGARWGLDGAEAVLQLRALITNGDFEDYWRYHAVREHQRLYPSPDPQNYGLTA</sequence>
<dbReference type="EMBL" id="CP034463">
    <property type="protein sequence ID" value="AZP22928.1"/>
    <property type="molecule type" value="Genomic_DNA"/>
</dbReference>
<evidence type="ECO:0000313" key="2">
    <source>
        <dbReference type="EMBL" id="AZP14776.1"/>
    </source>
</evidence>